<name>A0A8B2P1Q8_9HYPH</name>
<evidence type="ECO:0000313" key="9">
    <source>
        <dbReference type="EMBL" id="RAI02207.1"/>
    </source>
</evidence>
<feature type="transmembrane region" description="Helical" evidence="7">
    <location>
        <begin position="140"/>
        <end position="167"/>
    </location>
</feature>
<feature type="transmembrane region" description="Helical" evidence="7">
    <location>
        <begin position="279"/>
        <end position="301"/>
    </location>
</feature>
<evidence type="ECO:0000256" key="7">
    <source>
        <dbReference type="RuleBase" id="RU369079"/>
    </source>
</evidence>
<keyword evidence="7" id="KW-0813">Transport</keyword>
<evidence type="ECO:0000259" key="8">
    <source>
        <dbReference type="Pfam" id="PF06808"/>
    </source>
</evidence>
<dbReference type="PIRSF" id="PIRSF006066">
    <property type="entry name" value="HI0050"/>
    <property type="match status" value="1"/>
</dbReference>
<dbReference type="PANTHER" id="PTHR33362">
    <property type="entry name" value="SIALIC ACID TRAP TRANSPORTER PERMEASE PROTEIN SIAT-RELATED"/>
    <property type="match status" value="1"/>
</dbReference>
<dbReference type="OrthoDB" id="9790209at2"/>
<evidence type="ECO:0000256" key="3">
    <source>
        <dbReference type="ARBA" id="ARBA00022519"/>
    </source>
</evidence>
<dbReference type="Pfam" id="PF06808">
    <property type="entry name" value="DctM"/>
    <property type="match status" value="1"/>
</dbReference>
<feature type="transmembrane region" description="Helical" evidence="7">
    <location>
        <begin position="362"/>
        <end position="388"/>
    </location>
</feature>
<keyword evidence="6 7" id="KW-0472">Membrane</keyword>
<dbReference type="InterPro" id="IPR004681">
    <property type="entry name" value="TRAP_DctM"/>
</dbReference>
<keyword evidence="4 7" id="KW-0812">Transmembrane</keyword>
<keyword evidence="10" id="KW-1185">Reference proteome</keyword>
<feature type="transmembrane region" description="Helical" evidence="7">
    <location>
        <begin position="250"/>
        <end position="267"/>
    </location>
</feature>
<gene>
    <name evidence="9" type="ORF">DLJ53_12640</name>
</gene>
<comment type="similarity">
    <text evidence="7">Belongs to the TRAP transporter large permease family.</text>
</comment>
<protein>
    <recommendedName>
        <fullName evidence="7">TRAP transporter large permease protein</fullName>
    </recommendedName>
</protein>
<evidence type="ECO:0000256" key="6">
    <source>
        <dbReference type="ARBA" id="ARBA00023136"/>
    </source>
</evidence>
<dbReference type="Proteomes" id="UP000249590">
    <property type="component" value="Unassembled WGS sequence"/>
</dbReference>
<keyword evidence="3 7" id="KW-0997">Cell inner membrane</keyword>
<feature type="transmembrane region" description="Helical" evidence="7">
    <location>
        <begin position="225"/>
        <end position="244"/>
    </location>
</feature>
<keyword evidence="2" id="KW-1003">Cell membrane</keyword>
<feature type="transmembrane region" description="Helical" evidence="7">
    <location>
        <begin position="408"/>
        <end position="430"/>
    </location>
</feature>
<comment type="subcellular location">
    <subcellularLocation>
        <location evidence="1 7">Cell inner membrane</location>
        <topology evidence="1 7">Multi-pass membrane protein</topology>
    </subcellularLocation>
</comment>
<feature type="transmembrane region" description="Helical" evidence="7">
    <location>
        <begin position="173"/>
        <end position="197"/>
    </location>
</feature>
<feature type="domain" description="TRAP C4-dicarboxylate transport system permease DctM subunit" evidence="8">
    <location>
        <begin position="15"/>
        <end position="426"/>
    </location>
</feature>
<comment type="subunit">
    <text evidence="7">The complex comprises the extracytoplasmic solute receptor protein and the two transmembrane proteins.</text>
</comment>
<dbReference type="PANTHER" id="PTHR33362:SF5">
    <property type="entry name" value="C4-DICARBOXYLATE TRAP TRANSPORTER LARGE PERMEASE PROTEIN DCTM"/>
    <property type="match status" value="1"/>
</dbReference>
<dbReference type="AlphaFoldDB" id="A0A8B2P1Q8"/>
<accession>A0A8B2P1Q8</accession>
<organism evidence="9 10">
    <name type="scientific">Acuticoccus sediminis</name>
    <dbReference type="NCBI Taxonomy" id="2184697"/>
    <lineage>
        <taxon>Bacteria</taxon>
        <taxon>Pseudomonadati</taxon>
        <taxon>Pseudomonadota</taxon>
        <taxon>Alphaproteobacteria</taxon>
        <taxon>Hyphomicrobiales</taxon>
        <taxon>Amorphaceae</taxon>
        <taxon>Acuticoccus</taxon>
    </lineage>
</organism>
<evidence type="ECO:0000256" key="5">
    <source>
        <dbReference type="ARBA" id="ARBA00022989"/>
    </source>
</evidence>
<evidence type="ECO:0000256" key="4">
    <source>
        <dbReference type="ARBA" id="ARBA00022692"/>
    </source>
</evidence>
<feature type="transmembrane region" description="Helical" evidence="7">
    <location>
        <begin position="46"/>
        <end position="74"/>
    </location>
</feature>
<evidence type="ECO:0000256" key="1">
    <source>
        <dbReference type="ARBA" id="ARBA00004429"/>
    </source>
</evidence>
<comment type="function">
    <text evidence="7">Part of the tripartite ATP-independent periplasmic (TRAP) transport system.</text>
</comment>
<feature type="transmembrane region" description="Helical" evidence="7">
    <location>
        <begin position="321"/>
        <end position="350"/>
    </location>
</feature>
<dbReference type="RefSeq" id="WP_111345616.1">
    <property type="nucleotide sequence ID" value="NZ_JAIWKD010000002.1"/>
</dbReference>
<dbReference type="EMBL" id="QHHQ01000002">
    <property type="protein sequence ID" value="RAI02207.1"/>
    <property type="molecule type" value="Genomic_DNA"/>
</dbReference>
<sequence length="436" mass="45652">MDNLTIGFVGLGAGFLLLLLRVQIGVALGIVSFFGIGMMLNMRAAWGILTAIPFNFVGDWNLTAIPMFLLMGFVASESGISAGLFRAMRILLSWLPGGLAVASVGACALLSAASGSSVATASAFARIATPEMLRYRYHPGLATGVIAAAGTLGSLIPPSILMVLYGYLAEVSIAKLFIAGFLPGLLSAGMFVGMIVIRCMRNPDLAPKVDETFTRADLLAALKETWALPAIIVGVLTGIFVGVFSPTEAGAVGAALAILLAAVRGSLTLDSLRRSGLSTLASTSGIFMVVIGTALLGKFMALSGVPRFIADELLTMGSSDLAVILMVAVLYLILGCFLDSIGIMLLTMPIILPIAQESGIELIYFGVILVKLLEIGLLTPPVGLNVYIIKGALGDTVRLTTIFKGVTWFIVTDMITLALIIAFPWLSTFLPSLINT</sequence>
<dbReference type="GO" id="GO:0005886">
    <property type="term" value="C:plasma membrane"/>
    <property type="evidence" value="ECO:0007669"/>
    <property type="project" value="UniProtKB-SubCell"/>
</dbReference>
<dbReference type="GO" id="GO:0022857">
    <property type="term" value="F:transmembrane transporter activity"/>
    <property type="evidence" value="ECO:0007669"/>
    <property type="project" value="UniProtKB-UniRule"/>
</dbReference>
<dbReference type="InterPro" id="IPR010656">
    <property type="entry name" value="DctM"/>
</dbReference>
<keyword evidence="5 7" id="KW-1133">Transmembrane helix</keyword>
<feature type="transmembrane region" description="Helical" evidence="7">
    <location>
        <begin position="6"/>
        <end position="34"/>
    </location>
</feature>
<evidence type="ECO:0000313" key="10">
    <source>
        <dbReference type="Proteomes" id="UP000249590"/>
    </source>
</evidence>
<proteinExistence type="inferred from homology"/>
<comment type="caution">
    <text evidence="9">The sequence shown here is derived from an EMBL/GenBank/DDBJ whole genome shotgun (WGS) entry which is preliminary data.</text>
</comment>
<dbReference type="NCBIfam" id="TIGR00786">
    <property type="entry name" value="dctM"/>
    <property type="match status" value="1"/>
</dbReference>
<evidence type="ECO:0000256" key="2">
    <source>
        <dbReference type="ARBA" id="ARBA00022475"/>
    </source>
</evidence>
<feature type="transmembrane region" description="Helical" evidence="7">
    <location>
        <begin position="94"/>
        <end position="119"/>
    </location>
</feature>
<reference evidence="9 10" key="1">
    <citation type="submission" date="2018-05" db="EMBL/GenBank/DDBJ databases">
        <title>Acuticoccus sediminis sp. nov., isolated from deep-sea sediment of Indian Ocean.</title>
        <authorList>
            <person name="Liu X."/>
            <person name="Lai Q."/>
            <person name="Du Y."/>
            <person name="Sun F."/>
            <person name="Zhang X."/>
            <person name="Wang S."/>
            <person name="Shao Z."/>
        </authorList>
    </citation>
    <scope>NUCLEOTIDE SEQUENCE [LARGE SCALE GENOMIC DNA]</scope>
    <source>
        <strain evidence="9 10">PTG4-2</strain>
    </source>
</reference>